<keyword evidence="2" id="KW-1133">Transmembrane helix</keyword>
<accession>D5SX16</accession>
<dbReference type="InterPro" id="IPR011048">
    <property type="entry name" value="Haem_d1_sf"/>
</dbReference>
<dbReference type="HOGENOM" id="CLU_020353_0_0_0"/>
<dbReference type="OrthoDB" id="9801679at2"/>
<dbReference type="KEGG" id="plm:Plim_3826"/>
<dbReference type="Proteomes" id="UP000002220">
    <property type="component" value="Chromosome"/>
</dbReference>
<keyword evidence="5" id="KW-1185">Reference proteome</keyword>
<reference evidence="4 5" key="1">
    <citation type="journal article" date="2010" name="Stand. Genomic Sci.">
        <title>Complete genome sequence of Planctomyces limnophilus type strain (Mu 290).</title>
        <authorList>
            <person name="Labutti K."/>
            <person name="Sikorski J."/>
            <person name="Schneider S."/>
            <person name="Nolan M."/>
            <person name="Lucas S."/>
            <person name="Glavina Del Rio T."/>
            <person name="Tice H."/>
            <person name="Cheng J.F."/>
            <person name="Goodwin L."/>
            <person name="Pitluck S."/>
            <person name="Liolios K."/>
            <person name="Ivanova N."/>
            <person name="Mavromatis K."/>
            <person name="Mikhailova N."/>
            <person name="Pati A."/>
            <person name="Chen A."/>
            <person name="Palaniappan K."/>
            <person name="Land M."/>
            <person name="Hauser L."/>
            <person name="Chang Y.J."/>
            <person name="Jeffries C.D."/>
            <person name="Tindall B.J."/>
            <person name="Rohde M."/>
            <person name="Goker M."/>
            <person name="Woyke T."/>
            <person name="Bristow J."/>
            <person name="Eisen J.A."/>
            <person name="Markowitz V."/>
            <person name="Hugenholtz P."/>
            <person name="Kyrpides N.C."/>
            <person name="Klenk H.P."/>
            <person name="Lapidus A."/>
        </authorList>
    </citation>
    <scope>NUCLEOTIDE SEQUENCE [LARGE SCALE GENOMIC DNA]</scope>
    <source>
        <strain evidence="5">ATCC 43296 / DSM 3776 / IFAM 1008 / 290</strain>
    </source>
</reference>
<dbReference type="RefSeq" id="WP_013112069.1">
    <property type="nucleotide sequence ID" value="NC_014148.1"/>
</dbReference>
<dbReference type="Gene3D" id="2.130.10.10">
    <property type="entry name" value="YVTN repeat-like/Quinoprotein amine dehydrogenase"/>
    <property type="match status" value="1"/>
</dbReference>
<dbReference type="Pfam" id="PF22494">
    <property type="entry name" value="choice_anch_I"/>
    <property type="match status" value="1"/>
</dbReference>
<protein>
    <submittedName>
        <fullName evidence="4">Alkaline phosphatase</fullName>
    </submittedName>
</protein>
<feature type="domain" description="Choice-of-anchor I" evidence="3">
    <location>
        <begin position="89"/>
        <end position="570"/>
    </location>
</feature>
<keyword evidence="2" id="KW-0472">Membrane</keyword>
<feature type="compositionally biased region" description="Basic and acidic residues" evidence="1">
    <location>
        <begin position="449"/>
        <end position="466"/>
    </location>
</feature>
<evidence type="ECO:0000313" key="4">
    <source>
        <dbReference type="EMBL" id="ADG69638.1"/>
    </source>
</evidence>
<dbReference type="EMBL" id="CP001744">
    <property type="protein sequence ID" value="ADG69638.1"/>
    <property type="molecule type" value="Genomic_DNA"/>
</dbReference>
<dbReference type="InterPro" id="IPR055188">
    <property type="entry name" value="Choice_anch_I"/>
</dbReference>
<evidence type="ECO:0000256" key="1">
    <source>
        <dbReference type="SAM" id="MobiDB-lite"/>
    </source>
</evidence>
<organism evidence="4 5">
    <name type="scientific">Planctopirus limnophila (strain ATCC 43296 / DSM 3776 / IFAM 1008 / Mu 290)</name>
    <name type="common">Planctomyces limnophilus</name>
    <dbReference type="NCBI Taxonomy" id="521674"/>
    <lineage>
        <taxon>Bacteria</taxon>
        <taxon>Pseudomonadati</taxon>
        <taxon>Planctomycetota</taxon>
        <taxon>Planctomycetia</taxon>
        <taxon>Planctomycetales</taxon>
        <taxon>Planctomycetaceae</taxon>
        <taxon>Planctopirus</taxon>
    </lineage>
</organism>
<dbReference type="AlphaFoldDB" id="D5SX16"/>
<evidence type="ECO:0000259" key="3">
    <source>
        <dbReference type="Pfam" id="PF22494"/>
    </source>
</evidence>
<name>D5SX16_PLAL2</name>
<dbReference type="PANTHER" id="PTHR46928">
    <property type="entry name" value="MESENCHYME-SPECIFIC CELL SURFACE GLYCOPROTEIN"/>
    <property type="match status" value="1"/>
</dbReference>
<dbReference type="PANTHER" id="PTHR46928:SF1">
    <property type="entry name" value="MESENCHYME-SPECIFIC CELL SURFACE GLYCOPROTEIN"/>
    <property type="match status" value="1"/>
</dbReference>
<feature type="transmembrane region" description="Helical" evidence="2">
    <location>
        <begin position="21"/>
        <end position="40"/>
    </location>
</feature>
<sequence length="575" mass="63139">MRKFWGKVRGQFRLLNNQHVAAWKVIAAAIVVASLLVWTVQVNTAVATEPAAVALPNQSSTARTLKILPRGEVQLQFLGRFRHSEKSGTSATEITAFDPTTRQLFVVNVEDQVIDVLDLSQPALPVRVDQISVSALGIPTSVSARAGRVVASVATEDRRQRGHVVLIDPVHRKIVHQIQVGYEPDCVALTNDGKLLAVANEGSPNENYDFDPEGTISLIEIPDDLAQLANAEITTIDFRRYNDNPEKMGPGVRIFGPKATVAQDLEPEYITISADGQLAWVSLQENNAIATIDLEQKSLISVRGLGYKDHSQPGNGFDASDRDQSINIRPWPVKGLYQPDGLANFVSHGKRFIVTANDGKDRDYEGFSERAMVSDLQLDPRRFPHANELQKPENLGRLRVSKATGDLNGNGLVDELHAFGGRSFSIWDEQFHQIFDSGDQLESIVASQRPHDFNSDHEKREFDSRSAAKGPEPESVVVTEIGSKKIAIIGLERQSGLMVYDVTNPVKPVFEQFLSTRSESTPSDLVSPTSNEGDLGPEGLLVIPAQDSPTKTPLLVVANEISNATVIYEIRLRTP</sequence>
<evidence type="ECO:0000256" key="2">
    <source>
        <dbReference type="SAM" id="Phobius"/>
    </source>
</evidence>
<keyword evidence="2" id="KW-0812">Transmembrane</keyword>
<dbReference type="eggNOG" id="COG3391">
    <property type="taxonomic scope" value="Bacteria"/>
</dbReference>
<evidence type="ECO:0000313" key="5">
    <source>
        <dbReference type="Proteomes" id="UP000002220"/>
    </source>
</evidence>
<dbReference type="SUPFAM" id="SSF51004">
    <property type="entry name" value="C-terminal (heme d1) domain of cytochrome cd1-nitrite reductase"/>
    <property type="match status" value="1"/>
</dbReference>
<feature type="region of interest" description="Disordered" evidence="1">
    <location>
        <begin position="449"/>
        <end position="473"/>
    </location>
</feature>
<dbReference type="STRING" id="521674.Plim_3826"/>
<proteinExistence type="predicted"/>
<dbReference type="InterPro" id="IPR052956">
    <property type="entry name" value="Mesenchyme-surface_protein"/>
</dbReference>
<dbReference type="InterPro" id="IPR015943">
    <property type="entry name" value="WD40/YVTN_repeat-like_dom_sf"/>
</dbReference>
<dbReference type="NCBIfam" id="NF038117">
    <property type="entry name" value="choice_anch_I"/>
    <property type="match status" value="1"/>
</dbReference>
<gene>
    <name evidence="4" type="ordered locus">Plim_3826</name>
</gene>